<reference evidence="3 4" key="1">
    <citation type="journal article" date="2017" name="Mol. Ecol.">
        <title>Adaptation of the pathogen, Pseudomonas syringae, during experimental evolution on a native vs. alternative host plant.</title>
        <authorList>
            <person name="Meaden S."/>
            <person name="Koskella B."/>
        </authorList>
    </citation>
    <scope>NUCLEOTIDE SEQUENCE [LARGE SCALE GENOMIC DNA]</scope>
    <source>
        <strain evidence="3 4">PT23</strain>
    </source>
</reference>
<feature type="transmembrane region" description="Helical" evidence="1">
    <location>
        <begin position="198"/>
        <end position="220"/>
    </location>
</feature>
<dbReference type="Proteomes" id="UP000189855">
    <property type="component" value="Unassembled WGS sequence"/>
</dbReference>
<accession>A0AAV1BC76</accession>
<name>A0AAV1BC76_PSEUB</name>
<evidence type="ECO:0000256" key="1">
    <source>
        <dbReference type="SAM" id="Phobius"/>
    </source>
</evidence>
<dbReference type="Proteomes" id="UP001177000">
    <property type="component" value="Chromosome"/>
</dbReference>
<dbReference type="EMBL" id="MSDS01000032">
    <property type="protein sequence ID" value="OPE57766.1"/>
    <property type="molecule type" value="Genomic_DNA"/>
</dbReference>
<proteinExistence type="predicted"/>
<reference evidence="2" key="2">
    <citation type="submission" date="2023-03" db="EMBL/GenBank/DDBJ databases">
        <authorList>
            <person name="Pothier F. J."/>
        </authorList>
    </citation>
    <scope>NUCLEOTIDE SEQUENCE</scope>
    <source>
        <strain evidence="2">DAPP-PG 215</strain>
    </source>
</reference>
<keyword evidence="1" id="KW-1133">Transmembrane helix</keyword>
<feature type="transmembrane region" description="Helical" evidence="1">
    <location>
        <begin position="33"/>
        <end position="58"/>
    </location>
</feature>
<keyword evidence="1" id="KW-0472">Membrane</keyword>
<keyword evidence="1" id="KW-0812">Transmembrane</keyword>
<dbReference type="EMBL" id="OX458335">
    <property type="protein sequence ID" value="CAI8721651.1"/>
    <property type="molecule type" value="Genomic_DNA"/>
</dbReference>
<evidence type="ECO:0000313" key="3">
    <source>
        <dbReference type="EMBL" id="OPE57766.1"/>
    </source>
</evidence>
<evidence type="ECO:0000313" key="2">
    <source>
        <dbReference type="EMBL" id="CAI8721651.1"/>
    </source>
</evidence>
<protein>
    <recommendedName>
        <fullName evidence="6">Phage abortive infection protein</fullName>
    </recommendedName>
</protein>
<sequence length="255" mass="29061">MKLIFTLIFSAFFAVYGIYFFKFHGPLSSGQDIWGQFGDFVGGTLNPILSFITIYLLYKTIVLQQESLQKTQESLALSRDSYELSKTELSKSREFLDSQNQLIGLQKFEGAFYEISKLIIEAVNTSKHIFDGVEYIGSSGLDILLIKLLDEVEAKKSITWTNDFFDNNENFYSLIKLSSGVFSLINKSSLTQDEKNNYLLLLASILPSCLINAICFIRLVGDWPLSRHFEDCGFYEIAGIAEAYDEILNLEKYRN</sequence>
<evidence type="ECO:0000313" key="5">
    <source>
        <dbReference type="Proteomes" id="UP001177000"/>
    </source>
</evidence>
<dbReference type="RefSeq" id="WP_007247647.1">
    <property type="nucleotide sequence ID" value="NZ_CP166920.2"/>
</dbReference>
<organism evidence="2 5">
    <name type="scientific">Pseudomonas syringae pv. tomato</name>
    <dbReference type="NCBI Taxonomy" id="323"/>
    <lineage>
        <taxon>Bacteria</taxon>
        <taxon>Pseudomonadati</taxon>
        <taxon>Pseudomonadota</taxon>
        <taxon>Gammaproteobacteria</taxon>
        <taxon>Pseudomonadales</taxon>
        <taxon>Pseudomonadaceae</taxon>
        <taxon>Pseudomonas</taxon>
    </lineage>
</organism>
<evidence type="ECO:0008006" key="6">
    <source>
        <dbReference type="Google" id="ProtNLM"/>
    </source>
</evidence>
<gene>
    <name evidence="3" type="ORF">BTW15_23355</name>
    <name evidence="2" type="ORF">DAPPPG215_00475</name>
</gene>
<dbReference type="AlphaFoldDB" id="A0AAV1BC76"/>
<evidence type="ECO:0000313" key="4">
    <source>
        <dbReference type="Proteomes" id="UP000189855"/>
    </source>
</evidence>